<dbReference type="PANTHER" id="PTHR32305:SF15">
    <property type="entry name" value="PROTEIN RHSA-RELATED"/>
    <property type="match status" value="1"/>
</dbReference>
<dbReference type="NCBIfam" id="TIGR01643">
    <property type="entry name" value="YD_repeat_2x"/>
    <property type="match status" value="9"/>
</dbReference>
<feature type="compositionally biased region" description="Polar residues" evidence="2">
    <location>
        <begin position="525"/>
        <end position="537"/>
    </location>
</feature>
<dbReference type="Gene3D" id="2.180.10.10">
    <property type="entry name" value="RHS repeat-associated core"/>
    <property type="match status" value="3"/>
</dbReference>
<dbReference type="Pfam" id="PF05593">
    <property type="entry name" value="RHS_repeat"/>
    <property type="match status" value="4"/>
</dbReference>
<feature type="compositionally biased region" description="Basic and acidic residues" evidence="2">
    <location>
        <begin position="604"/>
        <end position="615"/>
    </location>
</feature>
<dbReference type="InterPro" id="IPR050708">
    <property type="entry name" value="T6SS_VgrG/RHS"/>
</dbReference>
<proteinExistence type="predicted"/>
<dbReference type="eggNOG" id="COG0810">
    <property type="taxonomic scope" value="Bacteria"/>
</dbReference>
<dbReference type="EMBL" id="BACI01000061">
    <property type="protein sequence ID" value="GAA12959.1"/>
    <property type="molecule type" value="Genomic_DNA"/>
</dbReference>
<dbReference type="Pfam" id="PF25023">
    <property type="entry name" value="TEN_YD-shell"/>
    <property type="match status" value="1"/>
</dbReference>
<organism evidence="6 7">
    <name type="scientific">Gordonia alkanivorans NBRC 16433</name>
    <dbReference type="NCBI Taxonomy" id="1027371"/>
    <lineage>
        <taxon>Bacteria</taxon>
        <taxon>Bacillati</taxon>
        <taxon>Actinomycetota</taxon>
        <taxon>Actinomycetes</taxon>
        <taxon>Mycobacteriales</taxon>
        <taxon>Gordoniaceae</taxon>
        <taxon>Gordonia</taxon>
    </lineage>
</organism>
<feature type="compositionally biased region" description="Pro residues" evidence="2">
    <location>
        <begin position="469"/>
        <end position="486"/>
    </location>
</feature>
<evidence type="ECO:0000313" key="6">
    <source>
        <dbReference type="EMBL" id="GAA12959.1"/>
    </source>
</evidence>
<dbReference type="InterPro" id="IPR022385">
    <property type="entry name" value="Rhs_assc_core"/>
</dbReference>
<gene>
    <name evidence="6" type="ORF">GOALK_061_00150</name>
</gene>
<feature type="domain" description="Teneurin-like YD-shell" evidence="5">
    <location>
        <begin position="1408"/>
        <end position="1485"/>
    </location>
</feature>
<feature type="compositionally biased region" description="Low complexity" evidence="2">
    <location>
        <begin position="445"/>
        <end position="455"/>
    </location>
</feature>
<dbReference type="InterPro" id="IPR049082">
    <property type="entry name" value="T7SS_signal"/>
</dbReference>
<dbReference type="Pfam" id="PF21725">
    <property type="entry name" value="T7SS_signal"/>
    <property type="match status" value="1"/>
</dbReference>
<feature type="compositionally biased region" description="Basic and acidic residues" evidence="2">
    <location>
        <begin position="786"/>
        <end position="800"/>
    </location>
</feature>
<feature type="compositionally biased region" description="Basic and acidic residues" evidence="2">
    <location>
        <begin position="629"/>
        <end position="657"/>
    </location>
</feature>
<dbReference type="eggNOG" id="COG0508">
    <property type="taxonomic scope" value="Bacteria"/>
</dbReference>
<evidence type="ECO:0000259" key="4">
    <source>
        <dbReference type="Pfam" id="PF21725"/>
    </source>
</evidence>
<sequence>MGMFDFLEDGKEFLGEVVDGATDLLGSGLRTVGLDKIAATVEDFGDDVANSLGAMPDELELERTNNPKELVLGDPAGIRELAGKFTDFAGNFTSAGEGLRGISAGDWTGDGAQGFGDAIGSQVPKWFAAAEAASKAAAALTSWAGVVEFAQQKAAEAVRVWEEGKRKQAEWDEKRRQYNSELDDYQNNRRDTPPVHPGPDPWPGYREEARRILKIGRDHRNSAAPGTKAELSGAANLAPPMPSAFEQAQMSAKDIGTAGFTAFNHFEAGMIGSVTEVVKALNMLNPTNIYNVTNPHQYARNTAGMVAGLVHQVAHPDEFVRGFIGSGWSGDPSQALGNLTGNILMTVAPGPKGTAALTAGLKTTRHLPTPDSPTPSSPTPRIDPVSRETGPSPIAPQPSTPDITPASHSATPSSDLLGSDGPDLPITHDGPPVPQVDGSTTSAQPDVPSPSSVPDQGTPAGGAVDSSPTPTPDAPPARPDAPPTSPDQPVGGAFDGSPPVGTHTDGPAPTSTPEQTTPRGDGPDPTSSDPVDGTPNSRPLGDDDPPGPDRGETTTPTGLGAADTSSPSTTPHAPIDQNDAPSVDRHDPPSNNPDGDAAQPNPVRTDDTGATDRDGAPVTGTPEPTPSKSDGDGPGHGPARTDEPTGQHPPKAADDRPGTAAPRTDSDAPGSARPTPVAPHADAPATGPHPGVDTPSRSPSNDSPTTPVAPVTGPHSGPTPHSTPDAGQSKPANAPVNPATPNRPDAPAAPPRTPDSTPDRTPPARATPEAVPPRDGARPAPSNLHHAPEAAVRHTPDRDPGTPATTRITPDDRPIPAALFPDRPAAPDRSPTANPRPTTPDPDSSPRHPGQPNGPHSDTPDIDHDTREPHDPANPGRTDDHAPDRADTSEGNEAPTQCRSNGEPVNVASGEYFLPLTDVELPGVLPVHLTHRHRSRYRWGRWMGPTTPSTFDARAIVGDDLVTIVDADGTMTNFPKPEGDSVSRSVNATDWELRTTPTGGYQVTHIRDRLSWFFVPIPELGGIDVRAGSIAVSAMTDRHQNRIEFIFDERGRPTAVEHSAGYRIDVQCDGARLLGYRLTAGLDGLPVDQQLCTFDYHQGNLAASTNAEGATTYFGYDDAARMTWWRDSLGMEYWNAYDDLGRVTIQSGMNGVWSGRFEYHLRPDGDGSYTTYRDAVGATTVYGVDPDGRVRQESDPAGRITATDYNANRQPLSITSPGGARTMLHYNAFGDVEQVTAPDGKVTDVVYAGPGRPERVVEPGGITTRIGYDEDGSPTSVVDNAGAETSYTYDEHGALKSHTDPDGVVMRYRNNAAGLPVTISDTLGNTTRISYDGLGRPTEVVDAEGAQTVVTYDAMGNRTSVTAPDGGQSRWEYDGEGNCIAYTDPVGAVTRWEYGHYDLPVARIDADGSRTEFSYDATRRLVAVTNPDDLVWTYTYNADGTLASETDFNNATTSYTYDDEGRQASRTNAAGQTVFFTYDAAGRLIGDLTADPVNADLDGETTEYSFDAAGRLDAATGVFGRWHTSYTAAGLPQLTGVHDGRSDWIIESAWTGAGRLASLTSPTGVSTRYGYDPRGVLGFLSTAGRSCDITTSPTGREQRRRFEGAAIDSTWDPVGRLTGRSVIAVAERPAALNLGLGAAGVGERRPDRTVAAAEYSYRSDGILTASTSTLAAGRTDYRVDVLGRVVEAASPAGTEQFSYAATGNITDYVSTGVSSSSPEVRGATDPLLPEVRGASRASKGTKGRRRYSGTLLVDDGRTSYRYDAAGRVISMSRRRLSRKPDVWHYAWDAHDHLRSVTTSDGTVWTYTYDHVGRRLSKTDQSTGETTRFHWHGEHLVEQTDPMPDDDQWLQATTWAYSPAAYAPLAQTTTSEPIGLTDVDPSEGADQDREFSLNLGNDTAAVPPSARRWTQSEIDREFFAIVTDQIASPTALVDPGSGEIAGRSVRTLYGETAWTGVSTPWSYPGQYLDLETGLHYNRHRYYHPDTGRYLSPDPLGLAPAPNPHTYPTNPAITCDPFGLMPCSGDEIVDTYGPLNPGPLPEQTRDSFRGAIYTEKVTTEPMTLYRVGTAGEGPFGKFWTRVEPLGPIQARIDSALNPLWGNKATAVTTIEVPAGVRYFEGFVAPQDVYAGGVLLGGGNQIVFRPDMRIPSEWLRVSARPF</sequence>
<dbReference type="InterPro" id="IPR056823">
    <property type="entry name" value="TEN-like_YD-shell"/>
</dbReference>
<dbReference type="PANTHER" id="PTHR32305">
    <property type="match status" value="1"/>
</dbReference>
<protein>
    <recommendedName>
        <fullName evidence="8">Rhs family protein</fullName>
    </recommendedName>
</protein>
<feature type="compositionally biased region" description="Polar residues" evidence="2">
    <location>
        <begin position="509"/>
        <end position="518"/>
    </location>
</feature>
<dbReference type="NCBIfam" id="TIGR03696">
    <property type="entry name" value="Rhs_assc_core"/>
    <property type="match status" value="1"/>
</dbReference>
<feature type="compositionally biased region" description="Polar residues" evidence="2">
    <location>
        <begin position="400"/>
        <end position="416"/>
    </location>
</feature>
<comment type="caution">
    <text evidence="6">The sequence shown here is derived from an EMBL/GenBank/DDBJ whole genome shotgun (WGS) entry which is preliminary data.</text>
</comment>
<evidence type="ECO:0000313" key="7">
    <source>
        <dbReference type="Proteomes" id="UP000003558"/>
    </source>
</evidence>
<dbReference type="Proteomes" id="UP000003558">
    <property type="component" value="Unassembled WGS sequence"/>
</dbReference>
<evidence type="ECO:0000256" key="2">
    <source>
        <dbReference type="SAM" id="MobiDB-lite"/>
    </source>
</evidence>
<dbReference type="eggNOG" id="COG4223">
    <property type="taxonomic scope" value="Bacteria"/>
</dbReference>
<dbReference type="Pfam" id="PF20148">
    <property type="entry name" value="DUF6531"/>
    <property type="match status" value="1"/>
</dbReference>
<evidence type="ECO:0000259" key="5">
    <source>
        <dbReference type="Pfam" id="PF25023"/>
    </source>
</evidence>
<dbReference type="InterPro" id="IPR031325">
    <property type="entry name" value="RHS_repeat"/>
</dbReference>
<feature type="domain" description="DUF6531" evidence="3">
    <location>
        <begin position="902"/>
        <end position="974"/>
    </location>
</feature>
<evidence type="ECO:0008006" key="8">
    <source>
        <dbReference type="Google" id="ProtNLM"/>
    </source>
</evidence>
<dbReference type="InterPro" id="IPR006530">
    <property type="entry name" value="YD"/>
</dbReference>
<name>F9VWH0_9ACTN</name>
<feature type="compositionally biased region" description="Low complexity" evidence="2">
    <location>
        <begin position="731"/>
        <end position="746"/>
    </location>
</feature>
<keyword evidence="1" id="KW-0677">Repeat</keyword>
<feature type="region of interest" description="Disordered" evidence="2">
    <location>
        <begin position="174"/>
        <end position="205"/>
    </location>
</feature>
<accession>F9VWH0</accession>
<dbReference type="eggNOG" id="COG3209">
    <property type="taxonomic scope" value="Bacteria"/>
</dbReference>
<feature type="compositionally biased region" description="Basic and acidic residues" evidence="2">
    <location>
        <begin position="858"/>
        <end position="888"/>
    </location>
</feature>
<evidence type="ECO:0000259" key="3">
    <source>
        <dbReference type="Pfam" id="PF20148"/>
    </source>
</evidence>
<dbReference type="STRING" id="1027371.GOALK_061_00150"/>
<dbReference type="InterPro" id="IPR045351">
    <property type="entry name" value="DUF6531"/>
</dbReference>
<feature type="compositionally biased region" description="Polar residues" evidence="2">
    <location>
        <begin position="695"/>
        <end position="706"/>
    </location>
</feature>
<evidence type="ECO:0000256" key="1">
    <source>
        <dbReference type="ARBA" id="ARBA00022737"/>
    </source>
</evidence>
<feature type="domain" description="Putative T7SS secretion signal" evidence="4">
    <location>
        <begin position="5"/>
        <end position="242"/>
    </location>
</feature>
<dbReference type="PRINTS" id="PR00394">
    <property type="entry name" value="RHSPROTEIN"/>
</dbReference>
<reference evidence="6 7" key="1">
    <citation type="submission" date="2011-05" db="EMBL/GenBank/DDBJ databases">
        <title>Whole genome shotgun sequence of Gordonia alkanivorans NBRC 16433.</title>
        <authorList>
            <person name="Hosoyama A."/>
            <person name="Nakamura S."/>
            <person name="Takarada H."/>
            <person name="Tsuchikane K."/>
            <person name="Yamazaki S."/>
            <person name="Fujita N."/>
        </authorList>
    </citation>
    <scope>NUCLEOTIDE SEQUENCE [LARGE SCALE GENOMIC DNA]</scope>
    <source>
        <strain evidence="6 7">NBRC 16433</strain>
    </source>
</reference>
<feature type="region of interest" description="Disordered" evidence="2">
    <location>
        <begin position="364"/>
        <end position="905"/>
    </location>
</feature>
<feature type="compositionally biased region" description="Polar residues" evidence="2">
    <location>
        <begin position="889"/>
        <end position="900"/>
    </location>
</feature>